<keyword evidence="2" id="KW-1185">Reference proteome</keyword>
<evidence type="ECO:0000313" key="2">
    <source>
        <dbReference type="Proteomes" id="UP001352852"/>
    </source>
</evidence>
<dbReference type="Proteomes" id="UP001352852">
    <property type="component" value="Unassembled WGS sequence"/>
</dbReference>
<proteinExistence type="predicted"/>
<reference evidence="1 2" key="1">
    <citation type="submission" date="2021-06" db="EMBL/GenBank/DDBJ databases">
        <authorList>
            <person name="Palmer J.M."/>
        </authorList>
    </citation>
    <scope>NUCLEOTIDE SEQUENCE [LARGE SCALE GENOMIC DNA]</scope>
    <source>
        <strain evidence="1 2">CL_MEX2019</strain>
        <tissue evidence="1">Muscle</tissue>
    </source>
</reference>
<accession>A0ABU7DE02</accession>
<comment type="caution">
    <text evidence="1">The sequence shown here is derived from an EMBL/GenBank/DDBJ whole genome shotgun (WGS) entry which is preliminary data.</text>
</comment>
<organism evidence="1 2">
    <name type="scientific">Characodon lateralis</name>
    <dbReference type="NCBI Taxonomy" id="208331"/>
    <lineage>
        <taxon>Eukaryota</taxon>
        <taxon>Metazoa</taxon>
        <taxon>Chordata</taxon>
        <taxon>Craniata</taxon>
        <taxon>Vertebrata</taxon>
        <taxon>Euteleostomi</taxon>
        <taxon>Actinopterygii</taxon>
        <taxon>Neopterygii</taxon>
        <taxon>Teleostei</taxon>
        <taxon>Neoteleostei</taxon>
        <taxon>Acanthomorphata</taxon>
        <taxon>Ovalentaria</taxon>
        <taxon>Atherinomorphae</taxon>
        <taxon>Cyprinodontiformes</taxon>
        <taxon>Goodeidae</taxon>
        <taxon>Characodon</taxon>
    </lineage>
</organism>
<dbReference type="EMBL" id="JAHUTJ010024746">
    <property type="protein sequence ID" value="MED6273131.1"/>
    <property type="molecule type" value="Genomic_DNA"/>
</dbReference>
<protein>
    <submittedName>
        <fullName evidence="1">Uncharacterized protein</fullName>
    </submittedName>
</protein>
<gene>
    <name evidence="1" type="ORF">CHARACLAT_003537</name>
</gene>
<sequence>MGPLVFFSFFLLKERSWTWRIQGLNFGYIPSPLAVLVAAPGDTAGRSEGKSEKEGGQKIQDECSGQWRGKDVRARTKEEVRSLRSLSRRFGEKDIKDEGRCWQEVAEAVVAMAEIAEGWETLDKMRNENGAMLAVAWIDHLERQCCIANKWPNAACYKAALIEDMMVLRLKEKLKEPFPTAFPCLFRILSSTSAMLPP</sequence>
<evidence type="ECO:0000313" key="1">
    <source>
        <dbReference type="EMBL" id="MED6273131.1"/>
    </source>
</evidence>
<name>A0ABU7DE02_9TELE</name>